<dbReference type="EMBL" id="LFZX01000068">
    <property type="protein sequence ID" value="KNC67458.1"/>
    <property type="molecule type" value="Genomic_DNA"/>
</dbReference>
<dbReference type="Gene3D" id="3.90.226.10">
    <property type="entry name" value="2-enoyl-CoA Hydratase, Chain A, domain 1"/>
    <property type="match status" value="1"/>
</dbReference>
<reference evidence="2" key="1">
    <citation type="submission" date="2015-07" db="EMBL/GenBank/DDBJ databases">
        <title>Draft genome sequence of a Pseudoalteromonas rubra strain, OCN096, isolated from Kaneohe Bay, Oahu, Hawaii.</title>
        <authorList>
            <person name="Beurmann S."/>
            <person name="Ushijima B."/>
            <person name="Belcaid M."/>
            <person name="Callahan S.M."/>
            <person name="Aeby G.S."/>
        </authorList>
    </citation>
    <scope>NUCLEOTIDE SEQUENCE [LARGE SCALE GENOMIC DNA]</scope>
    <source>
        <strain evidence="2">OCN096</strain>
    </source>
</reference>
<dbReference type="Proteomes" id="UP000036850">
    <property type="component" value="Unassembled WGS sequence"/>
</dbReference>
<dbReference type="InterPro" id="IPR011990">
    <property type="entry name" value="TPR-like_helical_dom_sf"/>
</dbReference>
<dbReference type="AlphaFoldDB" id="A0A0L0EUA8"/>
<name>A0A0L0EUA8_9GAMM</name>
<proteinExistence type="predicted"/>
<dbReference type="PATRIC" id="fig|43658.6.peg.5030"/>
<dbReference type="Gene3D" id="3.30.750.44">
    <property type="match status" value="1"/>
</dbReference>
<evidence type="ECO:0000313" key="1">
    <source>
        <dbReference type="EMBL" id="KNC67458.1"/>
    </source>
</evidence>
<evidence type="ECO:0000313" key="2">
    <source>
        <dbReference type="Proteomes" id="UP000036850"/>
    </source>
</evidence>
<gene>
    <name evidence="1" type="ORF">AC626_10635</name>
</gene>
<protein>
    <submittedName>
        <fullName evidence="1">Uncharacterized protein</fullName>
    </submittedName>
</protein>
<dbReference type="SUPFAM" id="SSF48452">
    <property type="entry name" value="TPR-like"/>
    <property type="match status" value="1"/>
</dbReference>
<organism evidence="1 2">
    <name type="scientific">Pseudoalteromonas rubra</name>
    <dbReference type="NCBI Taxonomy" id="43658"/>
    <lineage>
        <taxon>Bacteria</taxon>
        <taxon>Pseudomonadati</taxon>
        <taxon>Pseudomonadota</taxon>
        <taxon>Gammaproteobacteria</taxon>
        <taxon>Alteromonadales</taxon>
        <taxon>Pseudoalteromonadaceae</taxon>
        <taxon>Pseudoalteromonas</taxon>
    </lineage>
</organism>
<accession>A0A0L0EUA8</accession>
<comment type="caution">
    <text evidence="1">The sequence shown here is derived from an EMBL/GenBank/DDBJ whole genome shotgun (WGS) entry which is preliminary data.</text>
</comment>
<sequence>MFSINDELRMFIATGTAINPVTQTNWETVGVKPDVAIGADEALEKAVEMANKVVETNWLTEKSRREVEVDRLLTLLQKVRLSDKPLSDVKSTYAAKVSELVKQLPEPDRVIAEMAYEYWDKEPKYAVFLFDIAVQLNNQNMYFFAYWARALAELNNMQQAKNVIEQGLKLASDKEDKDMLQDTLADLEQPVVGL</sequence>
<dbReference type="OrthoDB" id="9758793at2"/>